<protein>
    <recommendedName>
        <fullName evidence="1">RNA helicase</fullName>
        <ecNumber evidence="1">3.6.4.13</ecNumber>
    </recommendedName>
</protein>
<evidence type="ECO:0000256" key="1">
    <source>
        <dbReference type="ARBA" id="ARBA00012552"/>
    </source>
</evidence>
<dbReference type="PROSITE" id="PS00039">
    <property type="entry name" value="DEAD_ATP_HELICASE"/>
    <property type="match status" value="1"/>
</dbReference>
<evidence type="ECO:0000256" key="3">
    <source>
        <dbReference type="ARBA" id="ARBA00022741"/>
    </source>
</evidence>
<dbReference type="Pfam" id="PF00270">
    <property type="entry name" value="DEAD"/>
    <property type="match status" value="1"/>
</dbReference>
<evidence type="ECO:0000256" key="11">
    <source>
        <dbReference type="PROSITE-ProRule" id="PRU00552"/>
    </source>
</evidence>
<evidence type="ECO:0000256" key="7">
    <source>
        <dbReference type="ARBA" id="ARBA00023187"/>
    </source>
</evidence>
<evidence type="ECO:0000256" key="10">
    <source>
        <dbReference type="ARBA" id="ARBA00047984"/>
    </source>
</evidence>
<evidence type="ECO:0000256" key="13">
    <source>
        <dbReference type="SAM" id="MobiDB-lite"/>
    </source>
</evidence>
<evidence type="ECO:0000256" key="5">
    <source>
        <dbReference type="ARBA" id="ARBA00022806"/>
    </source>
</evidence>
<reference evidence="17" key="1">
    <citation type="submission" date="2016-10" db="EMBL/GenBank/DDBJ databases">
        <title>Phylogenomic data for the living fossil Bartheletia paradoxa suggests that the early evolutionary history of major basidiomycete lineages might not be bifurcate.</title>
        <authorList>
            <person name="Mishra B."/>
            <person name="Choi Y.-J."/>
            <person name="Bauer R."/>
            <person name="Thines M."/>
        </authorList>
    </citation>
    <scope>NUCLEOTIDE SEQUENCE</scope>
</reference>
<keyword evidence="7" id="KW-0508">mRNA splicing</keyword>
<keyword evidence="5 12" id="KW-0347">Helicase</keyword>
<dbReference type="InterPro" id="IPR057479">
    <property type="entry name" value="PRP28/DDX23-like_helical"/>
</dbReference>
<dbReference type="SUPFAM" id="SSF52540">
    <property type="entry name" value="P-loop containing nucleoside triphosphate hydrolases"/>
    <property type="match status" value="2"/>
</dbReference>
<dbReference type="EMBL" id="KY000347">
    <property type="protein sequence ID" value="ASF90280.1"/>
    <property type="molecule type" value="Genomic_DNA"/>
</dbReference>
<dbReference type="GO" id="GO:0005524">
    <property type="term" value="F:ATP binding"/>
    <property type="evidence" value="ECO:0007669"/>
    <property type="project" value="UniProtKB-KW"/>
</dbReference>
<dbReference type="GO" id="GO:0016787">
    <property type="term" value="F:hydrolase activity"/>
    <property type="evidence" value="ECO:0007669"/>
    <property type="project" value="UniProtKB-KW"/>
</dbReference>
<evidence type="ECO:0000256" key="6">
    <source>
        <dbReference type="ARBA" id="ARBA00022840"/>
    </source>
</evidence>
<dbReference type="InterPro" id="IPR000629">
    <property type="entry name" value="RNA-helicase_DEAD-box_CS"/>
</dbReference>
<dbReference type="GO" id="GO:0008380">
    <property type="term" value="P:RNA splicing"/>
    <property type="evidence" value="ECO:0007669"/>
    <property type="project" value="UniProtKB-KW"/>
</dbReference>
<organism evidence="17">
    <name type="scientific">Bartheletia paradoxa</name>
    <dbReference type="NCBI Taxonomy" id="669517"/>
    <lineage>
        <taxon>Eukaryota</taxon>
        <taxon>Fungi</taxon>
        <taxon>Dikarya</taxon>
        <taxon>Basidiomycota</taxon>
        <taxon>Agaricomycotina</taxon>
        <taxon>Bartheletiomycetes</taxon>
        <taxon>Bartheletiales</taxon>
        <taxon>Bartheletiaceae</taxon>
        <taxon>Bartheletia</taxon>
    </lineage>
</organism>
<evidence type="ECO:0000256" key="8">
    <source>
        <dbReference type="ARBA" id="ARBA00037954"/>
    </source>
</evidence>
<dbReference type="PROSITE" id="PS51192">
    <property type="entry name" value="HELICASE_ATP_BIND_1"/>
    <property type="match status" value="1"/>
</dbReference>
<keyword evidence="2" id="KW-0507">mRNA processing</keyword>
<dbReference type="AlphaFoldDB" id="A0A2D0XHY0"/>
<feature type="short sequence motif" description="Q motif" evidence="11">
    <location>
        <begin position="334"/>
        <end position="362"/>
    </location>
</feature>
<evidence type="ECO:0000256" key="2">
    <source>
        <dbReference type="ARBA" id="ARBA00022664"/>
    </source>
</evidence>
<feature type="region of interest" description="Disordered" evidence="13">
    <location>
        <begin position="59"/>
        <end position="192"/>
    </location>
</feature>
<evidence type="ECO:0000259" key="14">
    <source>
        <dbReference type="PROSITE" id="PS51192"/>
    </source>
</evidence>
<dbReference type="GO" id="GO:0003676">
    <property type="term" value="F:nucleic acid binding"/>
    <property type="evidence" value="ECO:0007669"/>
    <property type="project" value="InterPro"/>
</dbReference>
<feature type="compositionally biased region" description="Polar residues" evidence="13">
    <location>
        <begin position="135"/>
        <end position="155"/>
    </location>
</feature>
<dbReference type="SMART" id="SM00490">
    <property type="entry name" value="HELICc"/>
    <property type="match status" value="1"/>
</dbReference>
<dbReference type="Pfam" id="PF25430">
    <property type="entry name" value="DDX23"/>
    <property type="match status" value="1"/>
</dbReference>
<proteinExistence type="inferred from homology"/>
<comment type="similarity">
    <text evidence="8">Belongs to the DEAD box helicase family. DDX23/PRP28 subfamily.</text>
</comment>
<dbReference type="InterPro" id="IPR014014">
    <property type="entry name" value="RNA_helicase_DEAD_Q_motif"/>
</dbReference>
<sequence>MAGPLSITDLVAKQKAEKEAASKPKFLTKKEREAIALERRAAEIEAKKGVDERIKKEREEFDRKAMDEGMASQSFQQGQYGRYDDRSRGGYGGGGGGYGRSSYNDPRGYNRGGGPPVGAPTGPRGHQTSGGGYTNGHQGYQNSRSSYQNNGNVPNGRQAPDGRDYISTGPTSMGPPTGPSSASSSASPAPLAAAAIPQAEMLQIKDRYLGTDKKKRKVRKMSDKKFEFDWDGGEDTSDTVNPIYSTAISIPLFGRGQIAGIDAKAQARSGTAADAAKSDAHLDHLERKRAARTGFDDRHWSEKALSEMKERDWRIFREDFSIAARGGLIPLPLRNWSESKIPKPIMDVINEIGYTEPSPIQRQAIPIGLQNRDLIGIAETGSGKTAAFVIPMLAFIQNLPRFDDENRHMGPYALILAPTRELAQQIETETRRFAKPLGYTCVSIVGGHAVEEQSYNMREGAEIIIATPGRLRDCIERHIIVLAQCTYVVMDEADRMVNLGFEETVNFILDALPVSNIKPEGEEIDEKAIVPQDGSGEEKTDMYRQTVINRLLEIFRSGEFQPPMIVFVNQKKACDVLAKDVIRAGFNATTLHSGKSQDQREESLAMLRSGGADILVATDLAGRGIDVPDVGLVVNFAMSSTIEPWVHRIGRTGRAGKKGVAITFIHPDADAEVMYDLKQEVQKSKISTLSRELDRHPNAQTRVKRGEKRERENDD</sequence>
<dbReference type="InterPro" id="IPR011545">
    <property type="entry name" value="DEAD/DEAH_box_helicase_dom"/>
</dbReference>
<evidence type="ECO:0000259" key="16">
    <source>
        <dbReference type="PROSITE" id="PS51195"/>
    </source>
</evidence>
<keyword evidence="6 12" id="KW-0067">ATP-binding</keyword>
<feature type="domain" description="Helicase ATP-binding" evidence="14">
    <location>
        <begin position="365"/>
        <end position="531"/>
    </location>
</feature>
<dbReference type="Gene3D" id="3.40.50.300">
    <property type="entry name" value="P-loop containing nucleotide triphosphate hydrolases"/>
    <property type="match status" value="2"/>
</dbReference>
<gene>
    <name evidence="17" type="ORF">SPAR01464</name>
</gene>
<evidence type="ECO:0000259" key="15">
    <source>
        <dbReference type="PROSITE" id="PS51194"/>
    </source>
</evidence>
<dbReference type="InterPro" id="IPR014001">
    <property type="entry name" value="Helicase_ATP-bd"/>
</dbReference>
<dbReference type="CDD" id="cd17945">
    <property type="entry name" value="DEADc_DDX23"/>
    <property type="match status" value="1"/>
</dbReference>
<name>A0A2D0XHY0_9BASI</name>
<comment type="subunit">
    <text evidence="9">Component of the U5 snRNP complex.</text>
</comment>
<dbReference type="InterPro" id="IPR001650">
    <property type="entry name" value="Helicase_C-like"/>
</dbReference>
<evidence type="ECO:0000256" key="12">
    <source>
        <dbReference type="RuleBase" id="RU000492"/>
    </source>
</evidence>
<dbReference type="CDD" id="cd18787">
    <property type="entry name" value="SF2_C_DEAD"/>
    <property type="match status" value="1"/>
</dbReference>
<keyword evidence="3 12" id="KW-0547">Nucleotide-binding</keyword>
<dbReference type="PROSITE" id="PS51195">
    <property type="entry name" value="Q_MOTIF"/>
    <property type="match status" value="1"/>
</dbReference>
<feature type="region of interest" description="Disordered" evidence="13">
    <location>
        <begin position="688"/>
        <end position="715"/>
    </location>
</feature>
<dbReference type="PANTHER" id="PTHR47958">
    <property type="entry name" value="ATP-DEPENDENT RNA HELICASE DBP3"/>
    <property type="match status" value="1"/>
</dbReference>
<accession>A0A2D0XHY0</accession>
<evidence type="ECO:0000256" key="9">
    <source>
        <dbReference type="ARBA" id="ARBA00038719"/>
    </source>
</evidence>
<dbReference type="SMART" id="SM00487">
    <property type="entry name" value="DEXDc"/>
    <property type="match status" value="1"/>
</dbReference>
<evidence type="ECO:0000313" key="17">
    <source>
        <dbReference type="EMBL" id="ASF90280.1"/>
    </source>
</evidence>
<feature type="domain" description="Helicase C-terminal" evidence="15">
    <location>
        <begin position="547"/>
        <end position="697"/>
    </location>
</feature>
<comment type="catalytic activity">
    <reaction evidence="10">
        <text>ATP + H2O = ADP + phosphate + H(+)</text>
        <dbReference type="Rhea" id="RHEA:13065"/>
        <dbReference type="ChEBI" id="CHEBI:15377"/>
        <dbReference type="ChEBI" id="CHEBI:15378"/>
        <dbReference type="ChEBI" id="CHEBI:30616"/>
        <dbReference type="ChEBI" id="CHEBI:43474"/>
        <dbReference type="ChEBI" id="CHEBI:456216"/>
        <dbReference type="EC" id="3.6.4.13"/>
    </reaction>
</comment>
<dbReference type="Pfam" id="PF00271">
    <property type="entry name" value="Helicase_C"/>
    <property type="match status" value="1"/>
</dbReference>
<dbReference type="GO" id="GO:0003724">
    <property type="term" value="F:RNA helicase activity"/>
    <property type="evidence" value="ECO:0007669"/>
    <property type="project" value="UniProtKB-EC"/>
</dbReference>
<dbReference type="InterPro" id="IPR027417">
    <property type="entry name" value="P-loop_NTPase"/>
</dbReference>
<dbReference type="PROSITE" id="PS51194">
    <property type="entry name" value="HELICASE_CTER"/>
    <property type="match status" value="1"/>
</dbReference>
<feature type="compositionally biased region" description="Low complexity" evidence="13">
    <location>
        <begin position="167"/>
        <end position="192"/>
    </location>
</feature>
<feature type="domain" description="DEAD-box RNA helicase Q" evidence="16">
    <location>
        <begin position="334"/>
        <end position="362"/>
    </location>
</feature>
<evidence type="ECO:0000256" key="4">
    <source>
        <dbReference type="ARBA" id="ARBA00022801"/>
    </source>
</evidence>
<dbReference type="GO" id="GO:0006397">
    <property type="term" value="P:mRNA processing"/>
    <property type="evidence" value="ECO:0007669"/>
    <property type="project" value="UniProtKB-KW"/>
</dbReference>
<dbReference type="EC" id="3.6.4.13" evidence="1"/>
<feature type="compositionally biased region" description="Gly residues" evidence="13">
    <location>
        <begin position="89"/>
        <end position="99"/>
    </location>
</feature>
<keyword evidence="4 12" id="KW-0378">Hydrolase</keyword>